<reference evidence="2 3" key="1">
    <citation type="journal article" date="2023" name="Mol. Phylogenet. Evol.">
        <title>Genome-scale phylogeny and comparative genomics of the fungal order Sordariales.</title>
        <authorList>
            <person name="Hensen N."/>
            <person name="Bonometti L."/>
            <person name="Westerberg I."/>
            <person name="Brannstrom I.O."/>
            <person name="Guillou S."/>
            <person name="Cros-Aarteil S."/>
            <person name="Calhoun S."/>
            <person name="Haridas S."/>
            <person name="Kuo A."/>
            <person name="Mondo S."/>
            <person name="Pangilinan J."/>
            <person name="Riley R."/>
            <person name="LaButti K."/>
            <person name="Andreopoulos B."/>
            <person name="Lipzen A."/>
            <person name="Chen C."/>
            <person name="Yan M."/>
            <person name="Daum C."/>
            <person name="Ng V."/>
            <person name="Clum A."/>
            <person name="Steindorff A."/>
            <person name="Ohm R.A."/>
            <person name="Martin F."/>
            <person name="Silar P."/>
            <person name="Natvig D.O."/>
            <person name="Lalanne C."/>
            <person name="Gautier V."/>
            <person name="Ament-Velasquez S.L."/>
            <person name="Kruys A."/>
            <person name="Hutchinson M.I."/>
            <person name="Powell A.J."/>
            <person name="Barry K."/>
            <person name="Miller A.N."/>
            <person name="Grigoriev I.V."/>
            <person name="Debuchy R."/>
            <person name="Gladieux P."/>
            <person name="Hiltunen Thoren M."/>
            <person name="Johannesson H."/>
        </authorList>
    </citation>
    <scope>NUCLEOTIDE SEQUENCE [LARGE SCALE GENOMIC DNA]</scope>
    <source>
        <strain evidence="2 3">FGSC 10403</strain>
    </source>
</reference>
<evidence type="ECO:0000313" key="3">
    <source>
        <dbReference type="Proteomes" id="UP001285908"/>
    </source>
</evidence>
<sequence>MFFTSHKSAECLLLSIIVVVQISRLGKLSCSSQPIFFFQIPRSCRRLNCYFYSWEKDKEITHKKNGQGREYQISFTQSHGESVLFKPAQIFQPNEQNSTKKQRDPGGP</sequence>
<dbReference type="EMBL" id="JAULSX010000006">
    <property type="protein sequence ID" value="KAK3489322.1"/>
    <property type="molecule type" value="Genomic_DNA"/>
</dbReference>
<keyword evidence="3" id="KW-1185">Reference proteome</keyword>
<feature type="chain" id="PRO_5042482012" description="Secreted protein" evidence="1">
    <location>
        <begin position="23"/>
        <end position="108"/>
    </location>
</feature>
<evidence type="ECO:0000256" key="1">
    <source>
        <dbReference type="SAM" id="SignalP"/>
    </source>
</evidence>
<proteinExistence type="predicted"/>
<gene>
    <name evidence="2" type="ORF">B0T23DRAFT_198899</name>
</gene>
<feature type="signal peptide" evidence="1">
    <location>
        <begin position="1"/>
        <end position="22"/>
    </location>
</feature>
<dbReference type="GeneID" id="87870969"/>
<comment type="caution">
    <text evidence="2">The sequence shown here is derived from an EMBL/GenBank/DDBJ whole genome shotgun (WGS) entry which is preliminary data.</text>
</comment>
<evidence type="ECO:0000313" key="2">
    <source>
        <dbReference type="EMBL" id="KAK3489322.1"/>
    </source>
</evidence>
<dbReference type="RefSeq" id="XP_062691029.1">
    <property type="nucleotide sequence ID" value="XM_062833347.1"/>
</dbReference>
<dbReference type="Proteomes" id="UP001285908">
    <property type="component" value="Unassembled WGS sequence"/>
</dbReference>
<organism evidence="2 3">
    <name type="scientific">Neurospora hispaniola</name>
    <dbReference type="NCBI Taxonomy" id="588809"/>
    <lineage>
        <taxon>Eukaryota</taxon>
        <taxon>Fungi</taxon>
        <taxon>Dikarya</taxon>
        <taxon>Ascomycota</taxon>
        <taxon>Pezizomycotina</taxon>
        <taxon>Sordariomycetes</taxon>
        <taxon>Sordariomycetidae</taxon>
        <taxon>Sordariales</taxon>
        <taxon>Sordariaceae</taxon>
        <taxon>Neurospora</taxon>
    </lineage>
</organism>
<accession>A0AAJ0I4C9</accession>
<keyword evidence="1" id="KW-0732">Signal</keyword>
<protein>
    <recommendedName>
        <fullName evidence="4">Secreted protein</fullName>
    </recommendedName>
</protein>
<name>A0AAJ0I4C9_9PEZI</name>
<evidence type="ECO:0008006" key="4">
    <source>
        <dbReference type="Google" id="ProtNLM"/>
    </source>
</evidence>
<dbReference type="AlphaFoldDB" id="A0AAJ0I4C9"/>